<dbReference type="Gene3D" id="3.40.30.10">
    <property type="entry name" value="Glutaredoxin"/>
    <property type="match status" value="2"/>
</dbReference>
<name>A0A7S0X588_9CHLO</name>
<dbReference type="EMBL" id="HBFC01005031">
    <property type="protein sequence ID" value="CAD8700090.1"/>
    <property type="molecule type" value="Transcribed_RNA"/>
</dbReference>
<proteinExistence type="predicted"/>
<sequence length="344" mass="36811">MASMAAGPAAIARPAPVCRRTRTSTRGQHPHRQLCRSGATRDDITAPAGFVPPEPQKFTVAEGQLGNVLSAAVPLVLRLGTGALINGWKPTLAPDDGEGYSLFRVAGKKLAEGSDLGPRPAQPIEVFEYEGSPYCRKVREAAAVLDLDVLYRPCPSGEKYYRPMAKAEGAATFPYMKDPNTGAAMTESDDIVEYLFRKYGPVANGRGAVDEMGAAELGVPMMLQRGGITNLTCYAAAVARLKGLKARPSRAAAAAAAGTPVTPLDLWTYESSPFTKAVRESLTELAIPHVVHYCPRGSTKRDELLARTGTFQVPYLEDPNTGVKMFESAAMVEYLEGTYALASK</sequence>
<evidence type="ECO:0000313" key="3">
    <source>
        <dbReference type="EMBL" id="CAD8700090.1"/>
    </source>
</evidence>
<dbReference type="PROSITE" id="PS50404">
    <property type="entry name" value="GST_NTER"/>
    <property type="match status" value="2"/>
</dbReference>
<feature type="domain" description="GST N-terminal" evidence="2">
    <location>
        <begin position="122"/>
        <end position="203"/>
    </location>
</feature>
<organism evidence="3">
    <name type="scientific">Mantoniella antarctica</name>
    <dbReference type="NCBI Taxonomy" id="81844"/>
    <lineage>
        <taxon>Eukaryota</taxon>
        <taxon>Viridiplantae</taxon>
        <taxon>Chlorophyta</taxon>
        <taxon>Mamiellophyceae</taxon>
        <taxon>Mamiellales</taxon>
        <taxon>Mamiellaceae</taxon>
        <taxon>Mantoniella</taxon>
    </lineage>
</organism>
<dbReference type="Pfam" id="PF13417">
    <property type="entry name" value="GST_N_3"/>
    <property type="match status" value="2"/>
</dbReference>
<feature type="region of interest" description="Disordered" evidence="1">
    <location>
        <begin position="1"/>
        <end position="39"/>
    </location>
</feature>
<feature type="compositionally biased region" description="Basic residues" evidence="1">
    <location>
        <begin position="19"/>
        <end position="34"/>
    </location>
</feature>
<dbReference type="GO" id="GO:0009507">
    <property type="term" value="C:chloroplast"/>
    <property type="evidence" value="ECO:0007669"/>
    <property type="project" value="TreeGrafter"/>
</dbReference>
<dbReference type="AlphaFoldDB" id="A0A7S0X588"/>
<dbReference type="SUPFAM" id="SSF52833">
    <property type="entry name" value="Thioredoxin-like"/>
    <property type="match status" value="2"/>
</dbReference>
<dbReference type="PANTHER" id="PTHR45288:SF1">
    <property type="entry name" value="THIOREDOXIN FAMILY PROTEIN"/>
    <property type="match status" value="1"/>
</dbReference>
<accession>A0A7S0X588</accession>
<dbReference type="PANTHER" id="PTHR45288">
    <property type="entry name" value="THIOREDOXIN FAMILY PROTEIN"/>
    <property type="match status" value="1"/>
</dbReference>
<dbReference type="InterPro" id="IPR036249">
    <property type="entry name" value="Thioredoxin-like_sf"/>
</dbReference>
<evidence type="ECO:0000256" key="1">
    <source>
        <dbReference type="SAM" id="MobiDB-lite"/>
    </source>
</evidence>
<feature type="compositionally biased region" description="Low complexity" evidence="1">
    <location>
        <begin position="1"/>
        <end position="16"/>
    </location>
</feature>
<gene>
    <name evidence="3" type="ORF">MANT1106_LOCUS2772</name>
</gene>
<dbReference type="InterPro" id="IPR004045">
    <property type="entry name" value="Glutathione_S-Trfase_N"/>
</dbReference>
<feature type="domain" description="GST N-terminal" evidence="2">
    <location>
        <begin position="262"/>
        <end position="343"/>
    </location>
</feature>
<protein>
    <recommendedName>
        <fullName evidence="2">GST N-terminal domain-containing protein</fullName>
    </recommendedName>
</protein>
<reference evidence="3" key="1">
    <citation type="submission" date="2021-01" db="EMBL/GenBank/DDBJ databases">
        <authorList>
            <person name="Corre E."/>
            <person name="Pelletier E."/>
            <person name="Niang G."/>
            <person name="Scheremetjew M."/>
            <person name="Finn R."/>
            <person name="Kale V."/>
            <person name="Holt S."/>
            <person name="Cochrane G."/>
            <person name="Meng A."/>
            <person name="Brown T."/>
            <person name="Cohen L."/>
        </authorList>
    </citation>
    <scope>NUCLEOTIDE SEQUENCE</scope>
    <source>
        <strain evidence="3">SL-175</strain>
    </source>
</reference>
<evidence type="ECO:0000259" key="2">
    <source>
        <dbReference type="PROSITE" id="PS50404"/>
    </source>
</evidence>